<organism evidence="2 3">
    <name type="scientific">Coprothermobacter proteolyticus (strain ATCC 35245 / DSM 5265 / OCM 4 / BT)</name>
    <dbReference type="NCBI Taxonomy" id="309798"/>
    <lineage>
        <taxon>Bacteria</taxon>
        <taxon>Pseudomonadati</taxon>
        <taxon>Coprothermobacterota</taxon>
        <taxon>Coprothermobacteria</taxon>
        <taxon>Coprothermobacterales</taxon>
        <taxon>Coprothermobacteraceae</taxon>
        <taxon>Coprothermobacter</taxon>
    </lineage>
</organism>
<keyword evidence="3" id="KW-1185">Reference proteome</keyword>
<evidence type="ECO:0000259" key="1">
    <source>
        <dbReference type="Pfam" id="PF18899"/>
    </source>
</evidence>
<dbReference type="InterPro" id="IPR011856">
    <property type="entry name" value="tRNA_endonuc-like_dom_sf"/>
</dbReference>
<dbReference type="Gene3D" id="3.40.1350.10">
    <property type="match status" value="1"/>
</dbReference>
<dbReference type="AlphaFoldDB" id="B5Y873"/>
<dbReference type="InterPro" id="IPR043714">
    <property type="entry name" value="DUF5655"/>
</dbReference>
<reference evidence="2 3" key="2">
    <citation type="journal article" date="2014" name="Genome Announc.">
        <title>Complete Genome Sequence of Coprothermobacter proteolyticus DSM 5265.</title>
        <authorList>
            <person name="Alexiev A."/>
            <person name="Coil D.A."/>
            <person name="Badger J.H."/>
            <person name="Enticknap J."/>
            <person name="Ward N."/>
            <person name="Robb F.T."/>
            <person name="Eisen J.A."/>
        </authorList>
    </citation>
    <scope>NUCLEOTIDE SEQUENCE [LARGE SCALE GENOMIC DNA]</scope>
    <source>
        <strain evidence="3">ATCC 35245 / DSM 5265 / OCM 4 / BT</strain>
    </source>
</reference>
<evidence type="ECO:0000313" key="3">
    <source>
        <dbReference type="Proteomes" id="UP000001732"/>
    </source>
</evidence>
<proteinExistence type="predicted"/>
<name>B5Y873_COPPD</name>
<dbReference type="EMBL" id="CP001145">
    <property type="protein sequence ID" value="ACI18141.1"/>
    <property type="molecule type" value="Genomic_DNA"/>
</dbReference>
<dbReference type="HOGENOM" id="CLU_080101_0_0_9"/>
<protein>
    <recommendedName>
        <fullName evidence="1">DUF5655 domain-containing protein</fullName>
    </recommendedName>
</protein>
<dbReference type="STRING" id="309798.COPRO5265_0615"/>
<reference evidence="3" key="1">
    <citation type="submission" date="2008-08" db="EMBL/GenBank/DDBJ databases">
        <title>The complete genome sequence of Coprothermobacter proteolyticus strain ATCC 5245 / DSM 5265 / BT.</title>
        <authorList>
            <person name="Dodson R.J."/>
            <person name="Durkin A.S."/>
            <person name="Wu M."/>
            <person name="Eisen J."/>
            <person name="Sutton G."/>
        </authorList>
    </citation>
    <scope>NUCLEOTIDE SEQUENCE [LARGE SCALE GENOMIC DNA]</scope>
    <source>
        <strain evidence="3">ATCC 35245 / DSM 5265 / OCM 4 / BT</strain>
    </source>
</reference>
<dbReference type="OrthoDB" id="9798761at2"/>
<dbReference type="Proteomes" id="UP000001732">
    <property type="component" value="Chromosome"/>
</dbReference>
<dbReference type="KEGG" id="cpo:COPRO5265_0615"/>
<gene>
    <name evidence="2" type="ordered locus">COPRO5265_0615</name>
</gene>
<dbReference type="RefSeq" id="WP_012544791.1">
    <property type="nucleotide sequence ID" value="NC_011295.1"/>
</dbReference>
<dbReference type="Pfam" id="PF18899">
    <property type="entry name" value="DUF5655"/>
    <property type="match status" value="1"/>
</dbReference>
<evidence type="ECO:0000313" key="2">
    <source>
        <dbReference type="EMBL" id="ACI18141.1"/>
    </source>
</evidence>
<dbReference type="eggNOG" id="COG3586">
    <property type="taxonomic scope" value="Bacteria"/>
</dbReference>
<sequence length="305" mass="35404">MPLYEIKDGKLKPIKEEDFKLEKDLQKLCDDNLETLFSLELVKSQFAIENFRIDTLAFDEETKAFVVIEYKKGENFSVIDQGYTYLSLVLNNKAECVLAYQEAFDKSLRKTEVEWSQTRVIFVSPYFTTYQINSINFKDLPIELWKVKRYSNNTVLVEQVEPARANESIKVIAKEGSTARPTAPEEVRTYTEEDLLARASESTKELYERLKERILQLGDVKVKVTKLYIAFVAATNFADVEVQRKGLKVFLNMRKGELNDPMSKARDVSTIGHWGNGDYEIRVDTDTDLDYVMYLIKQSYERNRA</sequence>
<feature type="domain" description="DUF5655" evidence="1">
    <location>
        <begin position="193"/>
        <end position="301"/>
    </location>
</feature>
<dbReference type="GO" id="GO:0003676">
    <property type="term" value="F:nucleic acid binding"/>
    <property type="evidence" value="ECO:0007669"/>
    <property type="project" value="InterPro"/>
</dbReference>
<accession>B5Y873</accession>